<accession>A0A4Y9F6J5</accession>
<dbReference type="EMBL" id="SPQC01000005">
    <property type="protein sequence ID" value="TFU23730.1"/>
    <property type="molecule type" value="Genomic_DNA"/>
</dbReference>
<dbReference type="InterPro" id="IPR058532">
    <property type="entry name" value="YjbR/MT2646/Rv2570-like"/>
</dbReference>
<comment type="caution">
    <text evidence="1">The sequence shown here is derived from an EMBL/GenBank/DDBJ whole genome shotgun (WGS) entry which is preliminary data.</text>
</comment>
<sequence length="144" mass="15686">MPLSTFRALYEAASASALALPATELYRFTSRSDAEAAHVGGKWFMVLAEKGGTQLVNLKAHPADVAAIIETHPAARPAWHMNKTHWYSLVPHPDVTGELLAELIAESYLTVVETLPARKRPPGWQAVAEKLKAAESHQPENPQA</sequence>
<dbReference type="Gene3D" id="3.90.1150.30">
    <property type="match status" value="1"/>
</dbReference>
<dbReference type="SUPFAM" id="SSF142906">
    <property type="entry name" value="YjbR-like"/>
    <property type="match status" value="1"/>
</dbReference>
<dbReference type="Pfam" id="PF04237">
    <property type="entry name" value="YjbR"/>
    <property type="match status" value="1"/>
</dbReference>
<dbReference type="PANTHER" id="PTHR35145">
    <property type="entry name" value="CYTOPLASMIC PROTEIN-RELATED"/>
    <property type="match status" value="1"/>
</dbReference>
<name>A0A4Y9F6J5_9MICC</name>
<proteinExistence type="predicted"/>
<dbReference type="GO" id="GO:0003677">
    <property type="term" value="F:DNA binding"/>
    <property type="evidence" value="ECO:0007669"/>
    <property type="project" value="UniProtKB-KW"/>
</dbReference>
<gene>
    <name evidence="1" type="ORF">E4U03_02230</name>
</gene>
<dbReference type="Proteomes" id="UP000297951">
    <property type="component" value="Unassembled WGS sequence"/>
</dbReference>
<dbReference type="PANTHER" id="PTHR35145:SF1">
    <property type="entry name" value="CYTOPLASMIC PROTEIN"/>
    <property type="match status" value="1"/>
</dbReference>
<dbReference type="AlphaFoldDB" id="A0A4Y9F6J5"/>
<dbReference type="OrthoDB" id="3194910at2"/>
<reference evidence="1 2" key="1">
    <citation type="submission" date="2019-03" db="EMBL/GenBank/DDBJ databases">
        <title>Diversity of the mouse oral microbiome.</title>
        <authorList>
            <person name="Joseph S."/>
            <person name="Aduse-Opoku J."/>
            <person name="Curtis M."/>
            <person name="Wade W."/>
            <person name="Hashim A."/>
        </authorList>
    </citation>
    <scope>NUCLEOTIDE SEQUENCE [LARGE SCALE GENOMIC DNA]</scope>
    <source>
        <strain evidence="2">irhom_31</strain>
    </source>
</reference>
<evidence type="ECO:0000313" key="1">
    <source>
        <dbReference type="EMBL" id="TFU23730.1"/>
    </source>
</evidence>
<protein>
    <submittedName>
        <fullName evidence="1">MmcQ/YjbR family DNA-binding protein</fullName>
    </submittedName>
</protein>
<dbReference type="STRING" id="85336.A7979_02570"/>
<dbReference type="InterPro" id="IPR007351">
    <property type="entry name" value="YjbR"/>
</dbReference>
<dbReference type="InterPro" id="IPR038056">
    <property type="entry name" value="YjbR-like_sf"/>
</dbReference>
<dbReference type="RefSeq" id="WP_135011359.1">
    <property type="nucleotide sequence ID" value="NZ_JADGLK010000005.1"/>
</dbReference>
<evidence type="ECO:0000313" key="2">
    <source>
        <dbReference type="Proteomes" id="UP000297951"/>
    </source>
</evidence>
<organism evidence="1 2">
    <name type="scientific">Rothia nasimurium</name>
    <dbReference type="NCBI Taxonomy" id="85336"/>
    <lineage>
        <taxon>Bacteria</taxon>
        <taxon>Bacillati</taxon>
        <taxon>Actinomycetota</taxon>
        <taxon>Actinomycetes</taxon>
        <taxon>Micrococcales</taxon>
        <taxon>Micrococcaceae</taxon>
        <taxon>Rothia</taxon>
    </lineage>
</organism>
<keyword evidence="1" id="KW-0238">DNA-binding</keyword>